<evidence type="ECO:0000313" key="1">
    <source>
        <dbReference type="EMBL" id="RMZ96567.1"/>
    </source>
</evidence>
<dbReference type="EMBL" id="REGN01012069">
    <property type="protein sequence ID" value="RMZ96567.1"/>
    <property type="molecule type" value="Genomic_DNA"/>
</dbReference>
<reference evidence="1 2" key="1">
    <citation type="journal article" date="2018" name="Sci. Rep.">
        <title>Genomic signatures of local adaptation to the degree of environmental predictability in rotifers.</title>
        <authorList>
            <person name="Franch-Gras L."/>
            <person name="Hahn C."/>
            <person name="Garcia-Roger E.M."/>
            <person name="Carmona M.J."/>
            <person name="Serra M."/>
            <person name="Gomez A."/>
        </authorList>
    </citation>
    <scope>NUCLEOTIDE SEQUENCE [LARGE SCALE GENOMIC DNA]</scope>
    <source>
        <strain evidence="1">HYR1</strain>
    </source>
</reference>
<proteinExistence type="predicted"/>
<comment type="caution">
    <text evidence="1">The sequence shown here is derived from an EMBL/GenBank/DDBJ whole genome shotgun (WGS) entry which is preliminary data.</text>
</comment>
<accession>A0A3M7PCX4</accession>
<sequence>MHHIGRILYAKSCPMAHFHVTVQNHQRREHVAQIVGHFQTFVGPFVYDDLKLKNLLIRTSRALSLTG</sequence>
<protein>
    <submittedName>
        <fullName evidence="1">Uncharacterized protein</fullName>
    </submittedName>
</protein>
<keyword evidence="2" id="KW-1185">Reference proteome</keyword>
<gene>
    <name evidence="1" type="ORF">BpHYR1_033225</name>
</gene>
<dbReference type="Proteomes" id="UP000276133">
    <property type="component" value="Unassembled WGS sequence"/>
</dbReference>
<organism evidence="1 2">
    <name type="scientific">Brachionus plicatilis</name>
    <name type="common">Marine rotifer</name>
    <name type="synonym">Brachionus muelleri</name>
    <dbReference type="NCBI Taxonomy" id="10195"/>
    <lineage>
        <taxon>Eukaryota</taxon>
        <taxon>Metazoa</taxon>
        <taxon>Spiralia</taxon>
        <taxon>Gnathifera</taxon>
        <taxon>Rotifera</taxon>
        <taxon>Eurotatoria</taxon>
        <taxon>Monogononta</taxon>
        <taxon>Pseudotrocha</taxon>
        <taxon>Ploima</taxon>
        <taxon>Brachionidae</taxon>
        <taxon>Brachionus</taxon>
    </lineage>
</organism>
<dbReference type="AlphaFoldDB" id="A0A3M7PCX4"/>
<name>A0A3M7PCX4_BRAPC</name>
<evidence type="ECO:0000313" key="2">
    <source>
        <dbReference type="Proteomes" id="UP000276133"/>
    </source>
</evidence>